<reference evidence="1 2" key="1">
    <citation type="journal article" date="2022" name="bioRxiv">
        <title>The genome of the oomycete Peronosclerospora sorghi, a cosmopolitan pathogen of maize and sorghum, is inflated with dispersed pseudogenes.</title>
        <authorList>
            <person name="Fletcher K."/>
            <person name="Martin F."/>
            <person name="Isakeit T."/>
            <person name="Cavanaugh K."/>
            <person name="Magill C."/>
            <person name="Michelmore R."/>
        </authorList>
    </citation>
    <scope>NUCLEOTIDE SEQUENCE [LARGE SCALE GENOMIC DNA]</scope>
    <source>
        <strain evidence="1">P6</strain>
    </source>
</reference>
<keyword evidence="2" id="KW-1185">Reference proteome</keyword>
<comment type="caution">
    <text evidence="1">The sequence shown here is derived from an EMBL/GenBank/DDBJ whole genome shotgun (WGS) entry which is preliminary data.</text>
</comment>
<sequence length="127" mass="14387">MDVVVPSFAVETVDLAPSLAVETVVLAPSFAVETLIMESSFAVEMPVFCPLFFHDVQLGLHACLKHNATYQASLHFSYRRYAIPYLVHGSIKVALRLTRTLNCFRDHWFFAAFLVDSDNFMWVDKPS</sequence>
<gene>
    <name evidence="1" type="ORF">PsorP6_011655</name>
</gene>
<evidence type="ECO:0000313" key="1">
    <source>
        <dbReference type="EMBL" id="KAI9918392.1"/>
    </source>
</evidence>
<evidence type="ECO:0000313" key="2">
    <source>
        <dbReference type="Proteomes" id="UP001163321"/>
    </source>
</evidence>
<name>A0ACC0WIH8_9STRA</name>
<dbReference type="Proteomes" id="UP001163321">
    <property type="component" value="Chromosome 12"/>
</dbReference>
<protein>
    <submittedName>
        <fullName evidence="1">Uncharacterized protein</fullName>
    </submittedName>
</protein>
<organism evidence="1 2">
    <name type="scientific">Peronosclerospora sorghi</name>
    <dbReference type="NCBI Taxonomy" id="230839"/>
    <lineage>
        <taxon>Eukaryota</taxon>
        <taxon>Sar</taxon>
        <taxon>Stramenopiles</taxon>
        <taxon>Oomycota</taxon>
        <taxon>Peronosporomycetes</taxon>
        <taxon>Peronosporales</taxon>
        <taxon>Peronosporaceae</taxon>
        <taxon>Peronosclerospora</taxon>
    </lineage>
</organism>
<accession>A0ACC0WIH8</accession>
<proteinExistence type="predicted"/>
<dbReference type="EMBL" id="CM047591">
    <property type="protein sequence ID" value="KAI9918392.1"/>
    <property type="molecule type" value="Genomic_DNA"/>
</dbReference>